<proteinExistence type="predicted"/>
<keyword evidence="2" id="KW-0560">Oxidoreductase</keyword>
<keyword evidence="2" id="KW-0575">Peroxidase</keyword>
<dbReference type="PANTHER" id="PTHR34599:SF1">
    <property type="entry name" value="PHOSPHATIDIC ACID PHOSPHATASE TYPE 2_HALOPEROXIDASE DOMAIN-CONTAINING PROTEIN"/>
    <property type="match status" value="1"/>
</dbReference>
<dbReference type="EMBL" id="CP022685">
    <property type="protein sequence ID" value="ATL27603.1"/>
    <property type="molecule type" value="Genomic_DNA"/>
</dbReference>
<protein>
    <submittedName>
        <fullName evidence="2">Vanadium chloroperoxidase</fullName>
        <ecNumber evidence="2">1.11.1.10</ecNumber>
    </submittedName>
</protein>
<dbReference type="InterPro" id="IPR036938">
    <property type="entry name" value="PAP2/HPO_sf"/>
</dbReference>
<reference evidence="2 3" key="1">
    <citation type="submission" date="2017-08" db="EMBL/GenBank/DDBJ databases">
        <title>Complete Genome Sequence of Streptomyces formicae KY5, the formicamycin producer.</title>
        <authorList>
            <person name="Holmes N.A."/>
            <person name="Devine R."/>
            <person name="Qin Z."/>
            <person name="Seipke R.F."/>
            <person name="Wilkinson B."/>
            <person name="Hutchings M.I."/>
        </authorList>
    </citation>
    <scope>NUCLEOTIDE SEQUENCE [LARGE SCALE GENOMIC DNA]</scope>
    <source>
        <strain evidence="2 3">KY5</strain>
    </source>
</reference>
<dbReference type="Proteomes" id="UP000221011">
    <property type="component" value="Chromosome"/>
</dbReference>
<dbReference type="EC" id="1.11.1.10" evidence="2"/>
<dbReference type="InterPro" id="IPR006311">
    <property type="entry name" value="TAT_signal"/>
</dbReference>
<dbReference type="AlphaFoldDB" id="A0A291Q7Z3"/>
<dbReference type="RefSeq" id="WP_098242398.1">
    <property type="nucleotide sequence ID" value="NZ_CP022685.1"/>
</dbReference>
<keyword evidence="1" id="KW-0732">Signal</keyword>
<sequence length="454" mass="48503">MTSSGMSTDRLRPSRRTVLLGLAASAATSVVAAPTAWADPAPYEAVHYWSKIFEDTVKKVGGAPGPITRAVAIMHLSMYDAANSVTPIGRPYLAKQPLSGPTSLNAAIATAAYTVLRGLFPSVYFDGNYGFALSQDAASVPQADKDRGAVLGRAAAEALLKARADDGSNASATYTPDGVPGAWRPTGREAAATPQWGNVRPFGLTAPAQFRPPLPGGFTTYDALLRSTQYADQVNEVRVLGGHADTPVTQVTRTADQTQIAGFWANDLDGTYKPPMQLFQHTRIIARKYALNVTQNARLFALLGAALADAGIACWDAKYNTAIDLWRPVSAITLADTDANASTPHDPAWRPLSSYADGTSFTPPFPAYVSGHATFAGAWSRVLQTHFNTDAITFSATTTDTYEGGITRRFTTLSAAADENARSRVYLGVHYRWDSEQGLRLGDSVARHVTDTLL</sequence>
<organism evidence="2 3">
    <name type="scientific">Streptomyces formicae</name>
    <dbReference type="NCBI Taxonomy" id="1616117"/>
    <lineage>
        <taxon>Bacteria</taxon>
        <taxon>Bacillati</taxon>
        <taxon>Actinomycetota</taxon>
        <taxon>Actinomycetes</taxon>
        <taxon>Kitasatosporales</taxon>
        <taxon>Streptomycetaceae</taxon>
        <taxon>Streptomyces</taxon>
    </lineage>
</organism>
<dbReference type="PANTHER" id="PTHR34599">
    <property type="entry name" value="PEROXIDASE-RELATED"/>
    <property type="match status" value="1"/>
</dbReference>
<accession>A0A291Q7Z3</accession>
<dbReference type="SUPFAM" id="SSF48317">
    <property type="entry name" value="Acid phosphatase/Vanadium-dependent haloperoxidase"/>
    <property type="match status" value="1"/>
</dbReference>
<dbReference type="Gene3D" id="1.10.606.20">
    <property type="match status" value="1"/>
</dbReference>
<feature type="signal peptide" evidence="1">
    <location>
        <begin position="1"/>
        <end position="32"/>
    </location>
</feature>
<dbReference type="KEGG" id="sfk:KY5_2585c"/>
<evidence type="ECO:0000256" key="1">
    <source>
        <dbReference type="SAM" id="SignalP"/>
    </source>
</evidence>
<dbReference type="InterPro" id="IPR052559">
    <property type="entry name" value="V-haloperoxidase"/>
</dbReference>
<dbReference type="PROSITE" id="PS51318">
    <property type="entry name" value="TAT"/>
    <property type="match status" value="1"/>
</dbReference>
<keyword evidence="3" id="KW-1185">Reference proteome</keyword>
<evidence type="ECO:0000313" key="2">
    <source>
        <dbReference type="EMBL" id="ATL27603.1"/>
    </source>
</evidence>
<name>A0A291Q7Z3_9ACTN</name>
<evidence type="ECO:0000313" key="3">
    <source>
        <dbReference type="Proteomes" id="UP000221011"/>
    </source>
</evidence>
<dbReference type="GO" id="GO:0016691">
    <property type="term" value="F:chloride peroxidase activity"/>
    <property type="evidence" value="ECO:0007669"/>
    <property type="project" value="UniProtKB-EC"/>
</dbReference>
<dbReference type="CDD" id="cd03398">
    <property type="entry name" value="PAP2_haloperoxidase"/>
    <property type="match status" value="1"/>
</dbReference>
<feature type="chain" id="PRO_5038873100" evidence="1">
    <location>
        <begin position="33"/>
        <end position="454"/>
    </location>
</feature>
<gene>
    <name evidence="2" type="ORF">KY5_2585c</name>
</gene>